<dbReference type="EMBL" id="LXQA010888598">
    <property type="protein sequence ID" value="MCI75675.1"/>
    <property type="molecule type" value="Genomic_DNA"/>
</dbReference>
<protein>
    <submittedName>
        <fullName evidence="1">Uncharacterized protein</fullName>
    </submittedName>
</protein>
<evidence type="ECO:0000313" key="2">
    <source>
        <dbReference type="Proteomes" id="UP000265520"/>
    </source>
</evidence>
<sequence length="57" mass="6455">AGVCARRRGLLCVAQLKKGKLAVFAVDCAWHREYCAWRIGILLSCAWRSRSGLYKEN</sequence>
<evidence type="ECO:0000313" key="1">
    <source>
        <dbReference type="EMBL" id="MCI75675.1"/>
    </source>
</evidence>
<name>A0A392UV54_9FABA</name>
<dbReference type="AlphaFoldDB" id="A0A392UV54"/>
<organism evidence="1 2">
    <name type="scientific">Trifolium medium</name>
    <dbReference type="NCBI Taxonomy" id="97028"/>
    <lineage>
        <taxon>Eukaryota</taxon>
        <taxon>Viridiplantae</taxon>
        <taxon>Streptophyta</taxon>
        <taxon>Embryophyta</taxon>
        <taxon>Tracheophyta</taxon>
        <taxon>Spermatophyta</taxon>
        <taxon>Magnoliopsida</taxon>
        <taxon>eudicotyledons</taxon>
        <taxon>Gunneridae</taxon>
        <taxon>Pentapetalae</taxon>
        <taxon>rosids</taxon>
        <taxon>fabids</taxon>
        <taxon>Fabales</taxon>
        <taxon>Fabaceae</taxon>
        <taxon>Papilionoideae</taxon>
        <taxon>50 kb inversion clade</taxon>
        <taxon>NPAAA clade</taxon>
        <taxon>Hologalegina</taxon>
        <taxon>IRL clade</taxon>
        <taxon>Trifolieae</taxon>
        <taxon>Trifolium</taxon>
    </lineage>
</organism>
<keyword evidence="2" id="KW-1185">Reference proteome</keyword>
<accession>A0A392UV54</accession>
<comment type="caution">
    <text evidence="1">The sequence shown here is derived from an EMBL/GenBank/DDBJ whole genome shotgun (WGS) entry which is preliminary data.</text>
</comment>
<proteinExistence type="predicted"/>
<dbReference type="Proteomes" id="UP000265520">
    <property type="component" value="Unassembled WGS sequence"/>
</dbReference>
<reference evidence="1 2" key="1">
    <citation type="journal article" date="2018" name="Front. Plant Sci.">
        <title>Red Clover (Trifolium pratense) and Zigzag Clover (T. medium) - A Picture of Genomic Similarities and Differences.</title>
        <authorList>
            <person name="Dluhosova J."/>
            <person name="Istvanek J."/>
            <person name="Nedelnik J."/>
            <person name="Repkova J."/>
        </authorList>
    </citation>
    <scope>NUCLEOTIDE SEQUENCE [LARGE SCALE GENOMIC DNA]</scope>
    <source>
        <strain evidence="2">cv. 10/8</strain>
        <tissue evidence="1">Leaf</tissue>
    </source>
</reference>
<feature type="non-terminal residue" evidence="1">
    <location>
        <position position="1"/>
    </location>
</feature>